<gene>
    <name evidence="2" type="ORF">SacmaDRAFT_3184</name>
</gene>
<proteinExistence type="predicted"/>
<feature type="compositionally biased region" description="Basic and acidic residues" evidence="1">
    <location>
        <begin position="53"/>
        <end position="69"/>
    </location>
</feature>
<dbReference type="RefSeq" id="WP_009154795.1">
    <property type="nucleotide sequence ID" value="NZ_CM001439.1"/>
</dbReference>
<keyword evidence="3" id="KW-1185">Reference proteome</keyword>
<accession>H5X8P2</accession>
<organism evidence="2 3">
    <name type="scientific">Saccharomonospora marina XMU15</name>
    <dbReference type="NCBI Taxonomy" id="882083"/>
    <lineage>
        <taxon>Bacteria</taxon>
        <taxon>Bacillati</taxon>
        <taxon>Actinomycetota</taxon>
        <taxon>Actinomycetes</taxon>
        <taxon>Pseudonocardiales</taxon>
        <taxon>Pseudonocardiaceae</taxon>
        <taxon>Saccharomonospora</taxon>
    </lineage>
</organism>
<evidence type="ECO:0000313" key="3">
    <source>
        <dbReference type="Proteomes" id="UP000004926"/>
    </source>
</evidence>
<dbReference type="HOGENOM" id="CLU_2525550_0_0_11"/>
<dbReference type="EMBL" id="CM001439">
    <property type="protein sequence ID" value="EHR51411.1"/>
    <property type="molecule type" value="Genomic_DNA"/>
</dbReference>
<evidence type="ECO:0000313" key="2">
    <source>
        <dbReference type="EMBL" id="EHR51411.1"/>
    </source>
</evidence>
<dbReference type="AlphaFoldDB" id="H5X8P2"/>
<sequence length="84" mass="9350">MNVAQPNKWQRHRAARAMAHYASDAAELAEFLEMAGLTAEEGKFVPEDEPEPEHELPAARSEEPKVPPGELRRLANVLLASYGR</sequence>
<dbReference type="Proteomes" id="UP000004926">
    <property type="component" value="Chromosome"/>
</dbReference>
<feature type="region of interest" description="Disordered" evidence="1">
    <location>
        <begin position="39"/>
        <end position="69"/>
    </location>
</feature>
<name>H5X8P2_9PSEU</name>
<reference evidence="2 3" key="1">
    <citation type="journal article" date="2012" name="Stand. Genomic Sci.">
        <title>Genome sequence of the ocean sediment bacterium Saccharomonospora marina type strain (XMU15(T)).</title>
        <authorList>
            <person name="Klenk H.P."/>
            <person name="Lu M."/>
            <person name="Lucas S."/>
            <person name="Lapidus A."/>
            <person name="Copeland A."/>
            <person name="Pitluck S."/>
            <person name="Goodwin L.A."/>
            <person name="Han C."/>
            <person name="Tapia R."/>
            <person name="Brambilla E.M."/>
            <person name="Potter G."/>
            <person name="Land M."/>
            <person name="Ivanova N."/>
            <person name="Rohde M."/>
            <person name="Goker M."/>
            <person name="Detter J.C."/>
            <person name="Li W.J."/>
            <person name="Kyrpides N.C."/>
            <person name="Woyke T."/>
        </authorList>
    </citation>
    <scope>NUCLEOTIDE SEQUENCE [LARGE SCALE GENOMIC DNA]</scope>
    <source>
        <strain evidence="2 3">XMU15</strain>
    </source>
</reference>
<dbReference type="STRING" id="882083.SacmaDRAFT_3184"/>
<protein>
    <submittedName>
        <fullName evidence="2">Uncharacterized protein</fullName>
    </submittedName>
</protein>
<evidence type="ECO:0000256" key="1">
    <source>
        <dbReference type="SAM" id="MobiDB-lite"/>
    </source>
</evidence>